<dbReference type="InterPro" id="IPR045024">
    <property type="entry name" value="NDH-2"/>
</dbReference>
<name>D5UKK7_CELFN</name>
<dbReference type="InterPro" id="IPR023753">
    <property type="entry name" value="FAD/NAD-binding_dom"/>
</dbReference>
<evidence type="ECO:0000313" key="8">
    <source>
        <dbReference type="EMBL" id="ADG73825.1"/>
    </source>
</evidence>
<dbReference type="SUPFAM" id="SSF51905">
    <property type="entry name" value="FAD/NAD(P)-binding domain"/>
    <property type="match status" value="2"/>
</dbReference>
<evidence type="ECO:0000313" key="9">
    <source>
        <dbReference type="Proteomes" id="UP000000849"/>
    </source>
</evidence>
<evidence type="ECO:0000256" key="5">
    <source>
        <dbReference type="ARBA" id="ARBA00023027"/>
    </source>
</evidence>
<feature type="compositionally biased region" description="Polar residues" evidence="6">
    <location>
        <begin position="7"/>
        <end position="16"/>
    </location>
</feature>
<protein>
    <submittedName>
        <fullName evidence="8">FAD-dependent pyridine nucleotide-disulfide oxidoreductase</fullName>
    </submittedName>
</protein>
<dbReference type="EMBL" id="CP001964">
    <property type="protein sequence ID" value="ADG73825.1"/>
    <property type="molecule type" value="Genomic_DNA"/>
</dbReference>
<dbReference type="eggNOG" id="COG1252">
    <property type="taxonomic scope" value="Bacteria"/>
</dbReference>
<accession>D5UKK7</accession>
<dbReference type="Gene3D" id="3.50.50.100">
    <property type="match status" value="1"/>
</dbReference>
<organism evidence="8 9">
    <name type="scientific">Cellulomonas flavigena (strain ATCC 482 / DSM 20109 / BCRC 11376 / JCM 18109 / NBRC 3775 / NCIMB 8073 / NRS 134)</name>
    <dbReference type="NCBI Taxonomy" id="446466"/>
    <lineage>
        <taxon>Bacteria</taxon>
        <taxon>Bacillati</taxon>
        <taxon>Actinomycetota</taxon>
        <taxon>Actinomycetes</taxon>
        <taxon>Micrococcales</taxon>
        <taxon>Cellulomonadaceae</taxon>
        <taxon>Cellulomonas</taxon>
    </lineage>
</organism>
<feature type="domain" description="FAD/NAD(P)-binding" evidence="7">
    <location>
        <begin position="39"/>
        <end position="368"/>
    </location>
</feature>
<dbReference type="PRINTS" id="PR00368">
    <property type="entry name" value="FADPNR"/>
</dbReference>
<dbReference type="KEGG" id="cfl:Cfla_0916"/>
<evidence type="ECO:0000256" key="2">
    <source>
        <dbReference type="ARBA" id="ARBA00022630"/>
    </source>
</evidence>
<dbReference type="Proteomes" id="UP000000849">
    <property type="component" value="Chromosome"/>
</dbReference>
<dbReference type="PANTHER" id="PTHR43706">
    <property type="entry name" value="NADH DEHYDROGENASE"/>
    <property type="match status" value="1"/>
</dbReference>
<gene>
    <name evidence="8" type="ordered locus">Cfla_0916</name>
</gene>
<dbReference type="AlphaFoldDB" id="D5UKK7"/>
<dbReference type="GO" id="GO:0003954">
    <property type="term" value="F:NADH dehydrogenase activity"/>
    <property type="evidence" value="ECO:0007669"/>
    <property type="project" value="InterPro"/>
</dbReference>
<evidence type="ECO:0000256" key="6">
    <source>
        <dbReference type="SAM" id="MobiDB-lite"/>
    </source>
</evidence>
<keyword evidence="5" id="KW-0520">NAD</keyword>
<reference evidence="8 9" key="1">
    <citation type="journal article" date="2010" name="Stand. Genomic Sci.">
        <title>Complete genome sequence of Cellulomonas flavigena type strain (134).</title>
        <authorList>
            <person name="Abt B."/>
            <person name="Foster B."/>
            <person name="Lapidus A."/>
            <person name="Clum A."/>
            <person name="Sun H."/>
            <person name="Pukall R."/>
            <person name="Lucas S."/>
            <person name="Glavina Del Rio T."/>
            <person name="Nolan M."/>
            <person name="Tice H."/>
            <person name="Cheng J.F."/>
            <person name="Pitluck S."/>
            <person name="Liolios K."/>
            <person name="Ivanova N."/>
            <person name="Mavromatis K."/>
            <person name="Ovchinnikova G."/>
            <person name="Pati A."/>
            <person name="Goodwin L."/>
            <person name="Chen A."/>
            <person name="Palaniappan K."/>
            <person name="Land M."/>
            <person name="Hauser L."/>
            <person name="Chang Y.J."/>
            <person name="Jeffries C.D."/>
            <person name="Rohde M."/>
            <person name="Goker M."/>
            <person name="Woyke T."/>
            <person name="Bristow J."/>
            <person name="Eisen J.A."/>
            <person name="Markowitz V."/>
            <person name="Hugenholtz P."/>
            <person name="Kyrpides N.C."/>
            <person name="Klenk H.P."/>
        </authorList>
    </citation>
    <scope>NUCLEOTIDE SEQUENCE [LARGE SCALE GENOMIC DNA]</scope>
    <source>
        <strain evidence="9">ATCC 482 / DSM 20109 / BCRC 11376 / JCM 18109 / NBRC 3775 / NCIMB 8073 / NRS 134</strain>
    </source>
</reference>
<keyword evidence="9" id="KW-1185">Reference proteome</keyword>
<dbReference type="HOGENOM" id="CLU_021377_7_1_11"/>
<evidence type="ECO:0000256" key="4">
    <source>
        <dbReference type="ARBA" id="ARBA00023002"/>
    </source>
</evidence>
<dbReference type="STRING" id="446466.Cfla_0916"/>
<keyword evidence="4" id="KW-0560">Oxidoreductase</keyword>
<dbReference type="PANTHER" id="PTHR43706:SF45">
    <property type="entry name" value="NADH DEHYDROGENASE-LIKE PROTEIN RV1812C"/>
    <property type="match status" value="1"/>
</dbReference>
<feature type="region of interest" description="Disordered" evidence="6">
    <location>
        <begin position="1"/>
        <end position="33"/>
    </location>
</feature>
<feature type="compositionally biased region" description="Basic and acidic residues" evidence="6">
    <location>
        <begin position="500"/>
        <end position="515"/>
    </location>
</feature>
<dbReference type="InterPro" id="IPR036188">
    <property type="entry name" value="FAD/NAD-bd_sf"/>
</dbReference>
<keyword evidence="2" id="KW-0285">Flavoprotein</keyword>
<evidence type="ECO:0000259" key="7">
    <source>
        <dbReference type="Pfam" id="PF07992"/>
    </source>
</evidence>
<keyword evidence="3" id="KW-0274">FAD</keyword>
<sequence length="515" mass="55892">MRASTVGGMSQSSTASVDAARPTGELMPAPAGKPRKVPRVVVLGGGTVGLYSARRLRRRLGKREAAIVVVDPRPYMTYAPFLPEAAAGSIDPRNVVAPHRRALKNVDVLQGHVTQIEHANRRVQITPIEGDSYWVTYDHLVVGLGSVARTLPIPGLAEQGIGFKNVEEAIALRNHVLGRIDVAASTWDPELRRKMLTFVFVGGGFAGIEALAEVEDMARYAVRKYKQIEPEELRFVLVEGSPRILPEVSEELGGYTLEQLRKRDIEIFLSTFLSSCVDGRIVLSNGTEFDAETVVWTAGVKANPVLQQSDLPLDHMGRVICNATLQVTDEDGTVVADAWAAGDCAAVPDLYNPGKFCPPNAQHALREGNHIGDNLALVLRSAQPTEYKHRNVGAVASLGMYKGVAQMFGRIKVRGFLAWVLHRTYHVFAMPTFNRKLRIAAGWTGSVLLRREVVALGSLHDPRAEFRAASAPPKPKVEQVSQATAPTDGASGGESLPPYKAEKDSPAAKEQARKA</sequence>
<evidence type="ECO:0000256" key="1">
    <source>
        <dbReference type="ARBA" id="ARBA00005272"/>
    </source>
</evidence>
<evidence type="ECO:0000256" key="3">
    <source>
        <dbReference type="ARBA" id="ARBA00022827"/>
    </source>
</evidence>
<proteinExistence type="inferred from homology"/>
<comment type="similarity">
    <text evidence="1">Belongs to the NADH dehydrogenase family.</text>
</comment>
<feature type="region of interest" description="Disordered" evidence="6">
    <location>
        <begin position="466"/>
        <end position="515"/>
    </location>
</feature>
<dbReference type="Pfam" id="PF07992">
    <property type="entry name" value="Pyr_redox_2"/>
    <property type="match status" value="1"/>
</dbReference>